<keyword evidence="1" id="KW-0175">Coiled coil</keyword>
<reference evidence="3" key="1">
    <citation type="submission" date="2019-02" db="EMBL/GenBank/DDBJ databases">
        <authorList>
            <person name="Gruber-Vodicka R. H."/>
            <person name="Seah K. B. B."/>
        </authorList>
    </citation>
    <scope>NUCLEOTIDE SEQUENCE</scope>
    <source>
        <strain evidence="3">BECK_BZ125</strain>
    </source>
</reference>
<feature type="coiled-coil region" evidence="1">
    <location>
        <begin position="57"/>
        <end position="105"/>
    </location>
</feature>
<evidence type="ECO:0008006" key="4">
    <source>
        <dbReference type="Google" id="ProtNLM"/>
    </source>
</evidence>
<dbReference type="EMBL" id="CAADFT010000025">
    <property type="protein sequence ID" value="VFK43370.1"/>
    <property type="molecule type" value="Genomic_DNA"/>
</dbReference>
<keyword evidence="2" id="KW-0732">Signal</keyword>
<evidence type="ECO:0000313" key="3">
    <source>
        <dbReference type="EMBL" id="VFK43370.1"/>
    </source>
</evidence>
<dbReference type="AlphaFoldDB" id="A0A450YPA6"/>
<accession>A0A450YPA6</accession>
<sequence>MKCKVLTLIVFCLVSTPTWSWDFDGSFGEPMIKHIARDEAMVRDARALLLRRQKELRRREKKFVESLTKKIEDLEMQVEKQNEVIATYEKLVVSLKAELDKEKNNGKK</sequence>
<feature type="chain" id="PRO_5019290217" description="Zein-binding" evidence="2">
    <location>
        <begin position="21"/>
        <end position="108"/>
    </location>
</feature>
<evidence type="ECO:0000256" key="2">
    <source>
        <dbReference type="SAM" id="SignalP"/>
    </source>
</evidence>
<evidence type="ECO:0000256" key="1">
    <source>
        <dbReference type="SAM" id="Coils"/>
    </source>
</evidence>
<protein>
    <recommendedName>
        <fullName evidence="4">Zein-binding</fullName>
    </recommendedName>
</protein>
<name>A0A450YPA6_9GAMM</name>
<feature type="signal peptide" evidence="2">
    <location>
        <begin position="1"/>
        <end position="20"/>
    </location>
</feature>
<organism evidence="3">
    <name type="scientific">Candidatus Kentrum sp. TC</name>
    <dbReference type="NCBI Taxonomy" id="2126339"/>
    <lineage>
        <taxon>Bacteria</taxon>
        <taxon>Pseudomonadati</taxon>
        <taxon>Pseudomonadota</taxon>
        <taxon>Gammaproteobacteria</taxon>
        <taxon>Candidatus Kentrum</taxon>
    </lineage>
</organism>
<gene>
    <name evidence="3" type="ORF">BECKTC1821E_GA0114239_102512</name>
</gene>
<proteinExistence type="predicted"/>